<evidence type="ECO:0000256" key="5">
    <source>
        <dbReference type="ARBA" id="ARBA00022989"/>
    </source>
</evidence>
<feature type="compositionally biased region" description="Polar residues" evidence="10">
    <location>
        <begin position="656"/>
        <end position="669"/>
    </location>
</feature>
<evidence type="ECO:0000256" key="3">
    <source>
        <dbReference type="ARBA" id="ARBA00022500"/>
    </source>
</evidence>
<feature type="domain" description="Methyl-accepting transducer" evidence="12">
    <location>
        <begin position="401"/>
        <end position="658"/>
    </location>
</feature>
<keyword evidence="2" id="KW-1003">Cell membrane</keyword>
<reference evidence="14 15" key="1">
    <citation type="submission" date="2020-11" db="EMBL/GenBank/DDBJ databases">
        <title>Draft genome sequencing of a Lachnospiraceae strain isolated from anoxic soil subjected to BSD treatment.</title>
        <authorList>
            <person name="Uek A."/>
            <person name="Tonouchi A."/>
        </authorList>
    </citation>
    <scope>NUCLEOTIDE SEQUENCE [LARGE SCALE GENOMIC DNA]</scope>
    <source>
        <strain evidence="14 15">TB5</strain>
    </source>
</reference>
<feature type="region of interest" description="Disordered" evidence="10">
    <location>
        <begin position="644"/>
        <end position="669"/>
    </location>
</feature>
<keyword evidence="5 11" id="KW-1133">Transmembrane helix</keyword>
<organism evidence="14 15">
    <name type="scientific">Anaeromicropila herbilytica</name>
    <dbReference type="NCBI Taxonomy" id="2785025"/>
    <lineage>
        <taxon>Bacteria</taxon>
        <taxon>Bacillati</taxon>
        <taxon>Bacillota</taxon>
        <taxon>Clostridia</taxon>
        <taxon>Lachnospirales</taxon>
        <taxon>Lachnospiraceae</taxon>
        <taxon>Anaeromicropila</taxon>
    </lineage>
</organism>
<dbReference type="Gene3D" id="3.30.450.20">
    <property type="entry name" value="PAS domain"/>
    <property type="match status" value="1"/>
</dbReference>
<evidence type="ECO:0000256" key="4">
    <source>
        <dbReference type="ARBA" id="ARBA00022692"/>
    </source>
</evidence>
<dbReference type="SMART" id="SM00283">
    <property type="entry name" value="MA"/>
    <property type="match status" value="1"/>
</dbReference>
<dbReference type="PANTHER" id="PTHR32089">
    <property type="entry name" value="METHYL-ACCEPTING CHEMOTAXIS PROTEIN MCPB"/>
    <property type="match status" value="1"/>
</dbReference>
<protein>
    <submittedName>
        <fullName evidence="14">Methyl-accepting chemotaxis protein</fullName>
    </submittedName>
</protein>
<dbReference type="Gene3D" id="1.10.287.950">
    <property type="entry name" value="Methyl-accepting chemotaxis protein"/>
    <property type="match status" value="1"/>
</dbReference>
<gene>
    <name evidence="14" type="ORF">bsdtb5_33110</name>
</gene>
<dbReference type="CDD" id="cd11386">
    <property type="entry name" value="MCP_signal"/>
    <property type="match status" value="1"/>
</dbReference>
<dbReference type="RefSeq" id="WP_271713099.1">
    <property type="nucleotide sequence ID" value="NZ_AP024169.1"/>
</dbReference>
<dbReference type="EMBL" id="AP024169">
    <property type="protein sequence ID" value="BCN32016.1"/>
    <property type="molecule type" value="Genomic_DNA"/>
</dbReference>
<dbReference type="Proteomes" id="UP000595897">
    <property type="component" value="Chromosome"/>
</dbReference>
<dbReference type="GO" id="GO:0007165">
    <property type="term" value="P:signal transduction"/>
    <property type="evidence" value="ECO:0007669"/>
    <property type="project" value="UniProtKB-KW"/>
</dbReference>
<dbReference type="InterPro" id="IPR004089">
    <property type="entry name" value="MCPsignal_dom"/>
</dbReference>
<dbReference type="Pfam" id="PF00015">
    <property type="entry name" value="MCPsignal"/>
    <property type="match status" value="1"/>
</dbReference>
<evidence type="ECO:0000256" key="2">
    <source>
        <dbReference type="ARBA" id="ARBA00022475"/>
    </source>
</evidence>
<feature type="domain" description="HAMP" evidence="13">
    <location>
        <begin position="327"/>
        <end position="382"/>
    </location>
</feature>
<keyword evidence="4 11" id="KW-0812">Transmembrane</keyword>
<evidence type="ECO:0000259" key="12">
    <source>
        <dbReference type="PROSITE" id="PS50111"/>
    </source>
</evidence>
<comment type="similarity">
    <text evidence="8">Belongs to the methyl-accepting chemotaxis (MCP) protein family.</text>
</comment>
<dbReference type="InterPro" id="IPR033479">
    <property type="entry name" value="dCache_1"/>
</dbReference>
<accession>A0A7R7IEH6</accession>
<dbReference type="PROSITE" id="PS50111">
    <property type="entry name" value="CHEMOTAXIS_TRANSDUC_2"/>
    <property type="match status" value="1"/>
</dbReference>
<dbReference type="KEGG" id="ahb:bsdtb5_33110"/>
<name>A0A7R7IEH6_9FIRM</name>
<dbReference type="CDD" id="cd12914">
    <property type="entry name" value="PDC1_DGC_like"/>
    <property type="match status" value="1"/>
</dbReference>
<dbReference type="GO" id="GO:0006935">
    <property type="term" value="P:chemotaxis"/>
    <property type="evidence" value="ECO:0007669"/>
    <property type="project" value="UniProtKB-KW"/>
</dbReference>
<sequence length="688" mass="74906">MKKMKNKTKLKPSSIKRKSISGKKSSIKYKMIGYISVLIITIILVLTVCSLKASENALIKTSKTMLKAIVTESSKVIESRVNEQLSIVQQIANSPDVSDPMVPTVNKLQNLQDEIVRYSYMKVGIADATGKIIFSNNKDTDISDREYYKKALSGIPNVSDPLMSKSDNKMVVVYAAPITLHGSIIGVFTATKESSEVSSMVDDIAFGKTGKAFMLNKDGVKIAHYNSKLVEKQDNDFENVKKDSSLKQVVALEKEMVKGKTGVGEYKYGGNKKVLAYTSVPKTNWALAVTVNQSELLSTLTALKITIVAVSIIALILSGVLIYAIADVIIKNIKTAIKYINPMANGDFSNEIDPKYLKINDEVGQMLNAIHSMQGSIRTMLQKVIDNSKSIDMDATSLSAVSEEMNASSTIVAEAIQEVAKGTISQSDALITIAEGMNQFAFSVENIAKDMNEVDLKAKDIIDLAEESNQNMMSLSKSVDNTNHSFTSFENGIEKLWEHINKINDITNLINNVSEQTNLLALNAAIEAARAGEAGKGFAVVADEIRKLAEQSSNSVANITALIDAIYVENQEMVKTTKEVSKEFSEQAVVIDTTLQSFNKIVDSVKIIIPKIGNINTATESINKQKDQIMGSIDDISAISQENSASSEEISASAEQLNSSSDEVATSAVNLGSRTKEMLEEVSKFKLS</sequence>
<dbReference type="Gene3D" id="6.10.340.10">
    <property type="match status" value="1"/>
</dbReference>
<dbReference type="PANTHER" id="PTHR32089:SF112">
    <property type="entry name" value="LYSOZYME-LIKE PROTEIN-RELATED"/>
    <property type="match status" value="1"/>
</dbReference>
<evidence type="ECO:0000256" key="9">
    <source>
        <dbReference type="PROSITE-ProRule" id="PRU00284"/>
    </source>
</evidence>
<keyword evidence="15" id="KW-1185">Reference proteome</keyword>
<dbReference type="PROSITE" id="PS50885">
    <property type="entry name" value="HAMP"/>
    <property type="match status" value="1"/>
</dbReference>
<dbReference type="SUPFAM" id="SSF58104">
    <property type="entry name" value="Methyl-accepting chemotaxis protein (MCP) signaling domain"/>
    <property type="match status" value="1"/>
</dbReference>
<dbReference type="CDD" id="cd12912">
    <property type="entry name" value="PDC2_MCP_like"/>
    <property type="match status" value="1"/>
</dbReference>
<feature type="transmembrane region" description="Helical" evidence="11">
    <location>
        <begin position="305"/>
        <end position="330"/>
    </location>
</feature>
<dbReference type="InterPro" id="IPR003660">
    <property type="entry name" value="HAMP_dom"/>
</dbReference>
<evidence type="ECO:0000256" key="8">
    <source>
        <dbReference type="ARBA" id="ARBA00029447"/>
    </source>
</evidence>
<evidence type="ECO:0000256" key="7">
    <source>
        <dbReference type="ARBA" id="ARBA00023224"/>
    </source>
</evidence>
<keyword evidence="3" id="KW-0145">Chemotaxis</keyword>
<evidence type="ECO:0000259" key="13">
    <source>
        <dbReference type="PROSITE" id="PS50885"/>
    </source>
</evidence>
<proteinExistence type="inferred from homology"/>
<keyword evidence="7 9" id="KW-0807">Transducer</keyword>
<evidence type="ECO:0000256" key="1">
    <source>
        <dbReference type="ARBA" id="ARBA00004651"/>
    </source>
</evidence>
<evidence type="ECO:0000256" key="10">
    <source>
        <dbReference type="SAM" id="MobiDB-lite"/>
    </source>
</evidence>
<dbReference type="GO" id="GO:0005886">
    <property type="term" value="C:plasma membrane"/>
    <property type="evidence" value="ECO:0007669"/>
    <property type="project" value="UniProtKB-SubCell"/>
</dbReference>
<evidence type="ECO:0000313" key="14">
    <source>
        <dbReference type="EMBL" id="BCN32016.1"/>
    </source>
</evidence>
<feature type="compositionally biased region" description="Low complexity" evidence="10">
    <location>
        <begin position="644"/>
        <end position="655"/>
    </location>
</feature>
<dbReference type="AlphaFoldDB" id="A0A7R7IEH6"/>
<evidence type="ECO:0000256" key="6">
    <source>
        <dbReference type="ARBA" id="ARBA00023136"/>
    </source>
</evidence>
<comment type="subcellular location">
    <subcellularLocation>
        <location evidence="1">Cell membrane</location>
        <topology evidence="1">Multi-pass membrane protein</topology>
    </subcellularLocation>
</comment>
<keyword evidence="6 11" id="KW-0472">Membrane</keyword>
<evidence type="ECO:0000313" key="15">
    <source>
        <dbReference type="Proteomes" id="UP000595897"/>
    </source>
</evidence>
<evidence type="ECO:0000256" key="11">
    <source>
        <dbReference type="SAM" id="Phobius"/>
    </source>
</evidence>
<dbReference type="Pfam" id="PF02743">
    <property type="entry name" value="dCache_1"/>
    <property type="match status" value="1"/>
</dbReference>